<keyword evidence="4" id="KW-0539">Nucleus</keyword>
<accession>I3SB61</accession>
<dbReference type="CDD" id="cd00167">
    <property type="entry name" value="SANT"/>
    <property type="match status" value="2"/>
</dbReference>
<dbReference type="KEGG" id="lja:130739370"/>
<comment type="subcellular location">
    <subcellularLocation>
        <location evidence="1">Nucleus</location>
    </subcellularLocation>
</comment>
<evidence type="ECO:0000256" key="4">
    <source>
        <dbReference type="ARBA" id="ARBA00023242"/>
    </source>
</evidence>
<dbReference type="InterPro" id="IPR017930">
    <property type="entry name" value="Myb_dom"/>
</dbReference>
<evidence type="ECO:0000259" key="6">
    <source>
        <dbReference type="PROSITE" id="PS51294"/>
    </source>
</evidence>
<protein>
    <submittedName>
        <fullName evidence="7">Uncharacterized protein</fullName>
    </submittedName>
</protein>
<feature type="domain" description="Myb-like" evidence="5">
    <location>
        <begin position="62"/>
        <end position="112"/>
    </location>
</feature>
<dbReference type="SUPFAM" id="SSF46689">
    <property type="entry name" value="Homeodomain-like"/>
    <property type="match status" value="1"/>
</dbReference>
<keyword evidence="3" id="KW-0238">DNA-binding</keyword>
<reference evidence="7" key="1">
    <citation type="submission" date="2012-05" db="EMBL/GenBank/DDBJ databases">
        <authorList>
            <person name="Krishnakumar V."/>
            <person name="Cheung F."/>
            <person name="Xiao Y."/>
            <person name="Chan A."/>
            <person name="Moskal W.A."/>
            <person name="Town C.D."/>
        </authorList>
    </citation>
    <scope>NUCLEOTIDE SEQUENCE</scope>
</reference>
<dbReference type="Gene3D" id="1.10.10.60">
    <property type="entry name" value="Homeodomain-like"/>
    <property type="match status" value="2"/>
</dbReference>
<dbReference type="InterPro" id="IPR009057">
    <property type="entry name" value="Homeodomain-like_sf"/>
</dbReference>
<dbReference type="PROSITE" id="PS51294">
    <property type="entry name" value="HTH_MYB"/>
    <property type="match status" value="2"/>
</dbReference>
<keyword evidence="2" id="KW-0677">Repeat</keyword>
<dbReference type="PANTHER" id="PTHR10641:SF1364">
    <property type="entry name" value="TRANSCRIPTION FACTOR MYB-HB-LIKE FAMILY-RELATED"/>
    <property type="match status" value="1"/>
</dbReference>
<name>I3SB61_LOTJA</name>
<dbReference type="PROSITE" id="PS50090">
    <property type="entry name" value="MYB_LIKE"/>
    <property type="match status" value="2"/>
</dbReference>
<dbReference type="InterPro" id="IPR001005">
    <property type="entry name" value="SANT/Myb"/>
</dbReference>
<evidence type="ECO:0000256" key="3">
    <source>
        <dbReference type="ARBA" id="ARBA00023125"/>
    </source>
</evidence>
<dbReference type="OrthoDB" id="2143914at2759"/>
<dbReference type="AlphaFoldDB" id="I3SB61"/>
<dbReference type="PANTHER" id="PTHR10641">
    <property type="entry name" value="MYB FAMILY TRANSCRIPTION FACTOR"/>
    <property type="match status" value="1"/>
</dbReference>
<dbReference type="Pfam" id="PF00249">
    <property type="entry name" value="Myb_DNA-binding"/>
    <property type="match status" value="2"/>
</dbReference>
<dbReference type="InterPro" id="IPR015495">
    <property type="entry name" value="Myb_TF_plants"/>
</dbReference>
<organism evidence="7">
    <name type="scientific">Lotus japonicus</name>
    <name type="common">Lotus corniculatus var. japonicus</name>
    <dbReference type="NCBI Taxonomy" id="34305"/>
    <lineage>
        <taxon>Eukaryota</taxon>
        <taxon>Viridiplantae</taxon>
        <taxon>Streptophyta</taxon>
        <taxon>Embryophyta</taxon>
        <taxon>Tracheophyta</taxon>
        <taxon>Spermatophyta</taxon>
        <taxon>Magnoliopsida</taxon>
        <taxon>eudicotyledons</taxon>
        <taxon>Gunneridae</taxon>
        <taxon>Pentapetalae</taxon>
        <taxon>rosids</taxon>
        <taxon>fabids</taxon>
        <taxon>Fabales</taxon>
        <taxon>Fabaceae</taxon>
        <taxon>Papilionoideae</taxon>
        <taxon>50 kb inversion clade</taxon>
        <taxon>NPAAA clade</taxon>
        <taxon>Hologalegina</taxon>
        <taxon>robinioid clade</taxon>
        <taxon>Loteae</taxon>
        <taxon>Lotus</taxon>
    </lineage>
</organism>
<evidence type="ECO:0000256" key="2">
    <source>
        <dbReference type="ARBA" id="ARBA00022737"/>
    </source>
</evidence>
<dbReference type="GO" id="GO:0005634">
    <property type="term" value="C:nucleus"/>
    <property type="evidence" value="ECO:0007669"/>
    <property type="project" value="UniProtKB-SubCell"/>
</dbReference>
<dbReference type="SMART" id="SM00717">
    <property type="entry name" value="SANT"/>
    <property type="match status" value="2"/>
</dbReference>
<evidence type="ECO:0000313" key="7">
    <source>
        <dbReference type="EMBL" id="AFK37503.1"/>
    </source>
</evidence>
<dbReference type="GO" id="GO:0009733">
    <property type="term" value="P:response to auxin"/>
    <property type="evidence" value="ECO:0007669"/>
    <property type="project" value="TreeGrafter"/>
</dbReference>
<feature type="domain" description="HTH myb-type" evidence="6">
    <location>
        <begin position="66"/>
        <end position="116"/>
    </location>
</feature>
<sequence length="312" mass="34658">MGRPPCCDKEGVKKGPWTPEEDITLVSYIQEHGPGNWKAVPANTGLSRCSKSCRLRWTNYLRPGIKRGNFTEQEEKMIIHLQALLGNRWAAIAAYLPQRTDNDIKNYWNTYLKKRLNKLQTGAADGTLGHAGFSPISRPMPRGQWERRLQTDIHMAKKALSEALSPNNNTFTLLPESNSTLSSESSFCSTKQTQSSPCYASSADNIARLLKGWMKKSPKGSCSKTLNDTDSTSEGYSIVAKGSNNCVELNETFESLFGYNESLDSLNSESPEATLFQDESKPAGVGAEMPFSLLEQWLLDDAGYQEKLSLLQ</sequence>
<dbReference type="GO" id="GO:0003677">
    <property type="term" value="F:DNA binding"/>
    <property type="evidence" value="ECO:0007669"/>
    <property type="project" value="UniProtKB-KW"/>
</dbReference>
<dbReference type="RefSeq" id="XP_057447625.1">
    <property type="nucleotide sequence ID" value="XM_057591642.1"/>
</dbReference>
<dbReference type="GeneID" id="130739370"/>
<proteinExistence type="evidence at transcript level"/>
<evidence type="ECO:0000256" key="1">
    <source>
        <dbReference type="ARBA" id="ARBA00004123"/>
    </source>
</evidence>
<evidence type="ECO:0000259" key="5">
    <source>
        <dbReference type="PROSITE" id="PS50090"/>
    </source>
</evidence>
<feature type="domain" description="Myb-like" evidence="5">
    <location>
        <begin position="9"/>
        <end position="61"/>
    </location>
</feature>
<dbReference type="EMBL" id="BT137708">
    <property type="protein sequence ID" value="AFK37503.1"/>
    <property type="molecule type" value="mRNA"/>
</dbReference>
<dbReference type="FunFam" id="1.10.10.60:FF:000001">
    <property type="entry name" value="MYB-related transcription factor"/>
    <property type="match status" value="1"/>
</dbReference>
<feature type="domain" description="HTH myb-type" evidence="6">
    <location>
        <begin position="9"/>
        <end position="65"/>
    </location>
</feature>